<evidence type="ECO:0000313" key="9">
    <source>
        <dbReference type="Proteomes" id="UP000237222"/>
    </source>
</evidence>
<sequence>MITRGLRHLVRAWRGGELKLLGFSLALAVAIVSGIAGFSDRLSRSMEQQSHHFLAADRVLKTPREVPEEWLTEAAARGLRTATIVSFRSMIYAGEGMQLASIRAVSDSYPLIGEVGVSATLFGPPIMRATGPKRGEIWLDSRLFALLDLGVGGQASVGEADFTASQALISEPDQGGMNEMLAPRGIINFADLAATGVVQPGSLVRYRYLFAGSPEQLDAYEEWLSPRLDDGQRWQDVRDGQPAMAATLQRTEGYLLLAASLGVALAGAAIALAARRYGERNTDSVAIMKALGASRRQVLAHYGSQLCLLSAAAIVLGGLGGHGLQWVLFTTLGELISVDIPAPSWRPLAVGAVTALSCTAVFAMPPVWALSEVSPMRVLRRGHDEAGVALLVSALIGIGGIGLLMWWYSNDALLTGAVLIAALVTGVLSSALVLLLISAARRALIRGASGALRIALAAIYRRRVSNAFQVASFALSLMVLASLGVLRTSLLDDWRLQLPADAPNHFLINIQSSEIPALHSFFRQHQLKDAGLFPMVRGRLTHIDQEKISDIEGIDAQDGSINRELNLSWAEDLPEDNRLQSGSWWSDEGAEFTDVIPVSVEAELAASLQLTIGSELRFNIGGQLLNARVSSTRSLDWASMRPNFYFMFPPNSLENYAGSYITSFYLPTEQKRLLADLLRQFPTLTLIEVDTLIQQMEVIVTQVSTAIGLVLVLVVACALLVAVANVQASLDSRLHENAILRTLGASKKLIIRGLLMEFAAIGLLSGLLAAVGSNIALMGVQYWVLEMDVVWHGMVFVIAPLVGVLTMCILAALSCRQLVTQPPLVVLRQAL</sequence>
<dbReference type="PANTHER" id="PTHR30287">
    <property type="entry name" value="MEMBRANE COMPONENT OF PREDICTED ABC SUPERFAMILY METABOLITE UPTAKE TRANSPORTER"/>
    <property type="match status" value="1"/>
</dbReference>
<keyword evidence="3 6" id="KW-0812">Transmembrane</keyword>
<feature type="transmembrane region" description="Helical" evidence="6">
    <location>
        <begin position="789"/>
        <end position="813"/>
    </location>
</feature>
<feature type="transmembrane region" description="Helical" evidence="6">
    <location>
        <begin position="254"/>
        <end position="274"/>
    </location>
</feature>
<dbReference type="EMBL" id="PQGG01000012">
    <property type="protein sequence ID" value="POP53722.1"/>
    <property type="molecule type" value="Genomic_DNA"/>
</dbReference>
<dbReference type="GO" id="GO:0005886">
    <property type="term" value="C:plasma membrane"/>
    <property type="evidence" value="ECO:0007669"/>
    <property type="project" value="UniProtKB-SubCell"/>
</dbReference>
<feature type="transmembrane region" description="Helical" evidence="6">
    <location>
        <begin position="467"/>
        <end position="486"/>
    </location>
</feature>
<comment type="subcellular location">
    <subcellularLocation>
        <location evidence="1">Cell membrane</location>
        <topology evidence="1">Multi-pass membrane protein</topology>
    </subcellularLocation>
</comment>
<proteinExistence type="predicted"/>
<organism evidence="8 9">
    <name type="scientific">Zhongshania marina</name>
    <dbReference type="NCBI Taxonomy" id="2304603"/>
    <lineage>
        <taxon>Bacteria</taxon>
        <taxon>Pseudomonadati</taxon>
        <taxon>Pseudomonadota</taxon>
        <taxon>Gammaproteobacteria</taxon>
        <taxon>Cellvibrionales</taxon>
        <taxon>Spongiibacteraceae</taxon>
        <taxon>Zhongshania</taxon>
    </lineage>
</organism>
<dbReference type="Pfam" id="PF02687">
    <property type="entry name" value="FtsX"/>
    <property type="match status" value="2"/>
</dbReference>
<dbReference type="OrthoDB" id="5292592at2"/>
<evidence type="ECO:0000256" key="1">
    <source>
        <dbReference type="ARBA" id="ARBA00004651"/>
    </source>
</evidence>
<accession>A0A2S4HI96</accession>
<feature type="transmembrane region" description="Helical" evidence="6">
    <location>
        <begin position="414"/>
        <end position="437"/>
    </location>
</feature>
<gene>
    <name evidence="8" type="ORF">C0068_05475</name>
</gene>
<feature type="transmembrane region" description="Helical" evidence="6">
    <location>
        <begin position="306"/>
        <end position="328"/>
    </location>
</feature>
<feature type="transmembrane region" description="Helical" evidence="6">
    <location>
        <begin position="348"/>
        <end position="368"/>
    </location>
</feature>
<keyword evidence="4 6" id="KW-1133">Transmembrane helix</keyword>
<feature type="transmembrane region" description="Helical" evidence="6">
    <location>
        <begin position="706"/>
        <end position="728"/>
    </location>
</feature>
<evidence type="ECO:0000256" key="2">
    <source>
        <dbReference type="ARBA" id="ARBA00022475"/>
    </source>
</evidence>
<comment type="caution">
    <text evidence="8">The sequence shown here is derived from an EMBL/GenBank/DDBJ whole genome shotgun (WGS) entry which is preliminary data.</text>
</comment>
<protein>
    <submittedName>
        <fullName evidence="8">ABC transporter permease</fullName>
    </submittedName>
</protein>
<evidence type="ECO:0000256" key="6">
    <source>
        <dbReference type="SAM" id="Phobius"/>
    </source>
</evidence>
<dbReference type="InterPro" id="IPR003838">
    <property type="entry name" value="ABC3_permease_C"/>
</dbReference>
<feature type="domain" description="ABC3 transporter permease C-terminal" evidence="7">
    <location>
        <begin position="258"/>
        <end position="374"/>
    </location>
</feature>
<evidence type="ECO:0000256" key="3">
    <source>
        <dbReference type="ARBA" id="ARBA00022692"/>
    </source>
</evidence>
<name>A0A2S4HI96_9GAMM</name>
<dbReference type="RefSeq" id="WP_103683482.1">
    <property type="nucleotide sequence ID" value="NZ_PQGG01000012.1"/>
</dbReference>
<evidence type="ECO:0000313" key="8">
    <source>
        <dbReference type="EMBL" id="POP53722.1"/>
    </source>
</evidence>
<feature type="transmembrane region" description="Helical" evidence="6">
    <location>
        <begin position="388"/>
        <end position="408"/>
    </location>
</feature>
<dbReference type="Proteomes" id="UP000237222">
    <property type="component" value="Unassembled WGS sequence"/>
</dbReference>
<evidence type="ECO:0000259" key="7">
    <source>
        <dbReference type="Pfam" id="PF02687"/>
    </source>
</evidence>
<feature type="transmembrane region" description="Helical" evidence="6">
    <location>
        <begin position="749"/>
        <end position="777"/>
    </location>
</feature>
<evidence type="ECO:0000256" key="5">
    <source>
        <dbReference type="ARBA" id="ARBA00023136"/>
    </source>
</evidence>
<feature type="domain" description="ABC3 transporter permease C-terminal" evidence="7">
    <location>
        <begin position="709"/>
        <end position="823"/>
    </location>
</feature>
<evidence type="ECO:0000256" key="4">
    <source>
        <dbReference type="ARBA" id="ARBA00022989"/>
    </source>
</evidence>
<feature type="transmembrane region" description="Helical" evidence="6">
    <location>
        <begin position="20"/>
        <end position="39"/>
    </location>
</feature>
<reference evidence="8" key="1">
    <citation type="submission" date="2018-01" db="EMBL/GenBank/DDBJ databases">
        <authorList>
            <person name="Yu X.-D."/>
        </authorList>
    </citation>
    <scope>NUCLEOTIDE SEQUENCE</scope>
    <source>
        <strain evidence="8">ZX-21</strain>
    </source>
</reference>
<dbReference type="AlphaFoldDB" id="A0A2S4HI96"/>
<dbReference type="InterPro" id="IPR038766">
    <property type="entry name" value="Membrane_comp_ABC_pdt"/>
</dbReference>
<dbReference type="PANTHER" id="PTHR30287:SF1">
    <property type="entry name" value="INNER MEMBRANE PROTEIN"/>
    <property type="match status" value="1"/>
</dbReference>
<keyword evidence="5 6" id="KW-0472">Membrane</keyword>
<keyword evidence="2" id="KW-1003">Cell membrane</keyword>